<dbReference type="Pfam" id="PF04183">
    <property type="entry name" value="IucA_IucC"/>
    <property type="match status" value="3"/>
</dbReference>
<reference evidence="6 7" key="2">
    <citation type="submission" date="2019-05" db="EMBL/GenBank/DDBJ databases">
        <title>Glycomyces buryatensis sp. nov.</title>
        <authorList>
            <person name="Nikitina E."/>
        </authorList>
    </citation>
    <scope>NUCLEOTIDE SEQUENCE [LARGE SCALE GENOMIC DNA]</scope>
    <source>
        <strain evidence="6 7">18</strain>
    </source>
</reference>
<feature type="region of interest" description="Disordered" evidence="3">
    <location>
        <begin position="282"/>
        <end position="463"/>
    </location>
</feature>
<feature type="domain" description="Aerobactin siderophore biosynthesis IucA/IucC N-terminal" evidence="4">
    <location>
        <begin position="96"/>
        <end position="137"/>
    </location>
</feature>
<sequence length="973" mass="104136">MNHTHVRTADAIVAARLAAAARNEPLPASGSAPGTGASAVEIAAAISAGSPHADRFRSEIETAVHGMALALAAARPHPNDLWAAAAAAHYDRTVWFEQAVITGHPTHPLSRTRGGLTDDEIRAYAPEHAPRFDLALYRIPGLDESTFWLSFCGKTEQLPVHPWQATRYGLTDPDRVFTGAAPLMSLRTVSAGDLHIKLAVDLQLTSAIRHVSPAAVHNGRILSRELPALAAKYGITVVRERSAIAPGPDGQGQSHLAAIVRPAPHLLTKDHVVPLAALAESASASGLGHRTPDRRRPRRRRPRPLVAGTGAGIDGPAAAARPHRDRPGSPRPEQPRDLQRRPPGFADVPRLRRHPSPPHRLAPTRRRPANRRRPRADPQTHRSAVPDDIDRSGRRTRDLDRHRPGPVVGAGRRRRAAGLRPGGPRRRRPQSGLAAQGHHGDAPGRQPHQRHLGDRPQPPSPAMNLTAKTLAAAWRENLAGIRDTEQSFAFASNEGPFSQLDVTTAPDLTPVAVLEAILGAPAPEHLAAELASAETGLAIAGPRASARSRHLAALAQRTGASSLARLIAACTAASDRTARLLETLATEGHQLHPCARTRIGWDIPDFERFDLEATRPVHIRLIADTAGVLATSGADLRTHPMLAGLDLAAPVVPVHPWQLEHRILPTHQDLFTSGRLRLLEETIPAWPTAAIRTLAGHTAPGYLKLALGIHITSTRRDISPTTALLGPALATYLDRLHACGTETEHRILADTSGVWLPGSRDLTALARSSLADVTPAGAVCVPSTALAATSPVTGISLAAEYADWSGNADAWIRDYTALFTGPVLGKARLGIGLEAHLQNSLMAFRGPVPVRPITRDLGGARIHTPTVPFDLTLPPDSPVAARDMDQVRSKVAYTLFQNHLAALAGVLERDLGLDTAAYWADLADLIAGLDLPAADRDYYLADQVPTKALLTMRLHPGREIETTVDNPLAKGRP</sequence>
<dbReference type="Gene3D" id="6.10.250.3370">
    <property type="match status" value="1"/>
</dbReference>
<evidence type="ECO:0000259" key="4">
    <source>
        <dbReference type="Pfam" id="PF04183"/>
    </source>
</evidence>
<dbReference type="GO" id="GO:0016881">
    <property type="term" value="F:acid-amino acid ligase activity"/>
    <property type="evidence" value="ECO:0007669"/>
    <property type="project" value="UniProtKB-ARBA"/>
</dbReference>
<comment type="caution">
    <text evidence="6">The sequence shown here is derived from an EMBL/GenBank/DDBJ whole genome shotgun (WGS) entry which is preliminary data.</text>
</comment>
<comment type="pathway">
    <text evidence="1">Siderophore biosynthesis.</text>
</comment>
<dbReference type="Proteomes" id="UP000308760">
    <property type="component" value="Unassembled WGS sequence"/>
</dbReference>
<name>A0A4S8PQN6_9ACTN</name>
<dbReference type="PANTHER" id="PTHR34384:SF5">
    <property type="entry name" value="L-2,3-DIAMINOPROPANOATE--CITRATE LIGASE"/>
    <property type="match status" value="1"/>
</dbReference>
<dbReference type="EMBL" id="STGY01000083">
    <property type="protein sequence ID" value="THV33473.1"/>
    <property type="molecule type" value="Genomic_DNA"/>
</dbReference>
<evidence type="ECO:0008006" key="8">
    <source>
        <dbReference type="Google" id="ProtNLM"/>
    </source>
</evidence>
<dbReference type="GO" id="GO:0019290">
    <property type="term" value="P:siderophore biosynthetic process"/>
    <property type="evidence" value="ECO:0007669"/>
    <property type="project" value="InterPro"/>
</dbReference>
<feature type="compositionally biased region" description="Basic residues" evidence="3">
    <location>
        <begin position="351"/>
        <end position="374"/>
    </location>
</feature>
<feature type="compositionally biased region" description="Basic and acidic residues" evidence="3">
    <location>
        <begin position="325"/>
        <end position="340"/>
    </location>
</feature>
<dbReference type="InterPro" id="IPR022770">
    <property type="entry name" value="IucA/IucC-like_C"/>
</dbReference>
<evidence type="ECO:0000256" key="2">
    <source>
        <dbReference type="ARBA" id="ARBA00007832"/>
    </source>
</evidence>
<dbReference type="InterPro" id="IPR007310">
    <property type="entry name" value="Aerobactin_biosyn_IucA/IucC_N"/>
</dbReference>
<evidence type="ECO:0000259" key="5">
    <source>
        <dbReference type="Pfam" id="PF06276"/>
    </source>
</evidence>
<feature type="compositionally biased region" description="Basic residues" evidence="3">
    <location>
        <begin position="292"/>
        <end position="303"/>
    </location>
</feature>
<comment type="similarity">
    <text evidence="2">Belongs to the IucA/IucC family.</text>
</comment>
<reference evidence="7" key="1">
    <citation type="submission" date="2019-04" db="EMBL/GenBank/DDBJ databases">
        <title>Nocardioides xinjiangensis sp. nov.</title>
        <authorList>
            <person name="Liu S."/>
        </authorList>
    </citation>
    <scope>NUCLEOTIDE SEQUENCE [LARGE SCALE GENOMIC DNA]</scope>
    <source>
        <strain evidence="7">18</strain>
    </source>
</reference>
<dbReference type="AlphaFoldDB" id="A0A4S8PQN6"/>
<organism evidence="6 7">
    <name type="scientific">Glycomyces buryatensis</name>
    <dbReference type="NCBI Taxonomy" id="2570927"/>
    <lineage>
        <taxon>Bacteria</taxon>
        <taxon>Bacillati</taxon>
        <taxon>Actinomycetota</taxon>
        <taxon>Actinomycetes</taxon>
        <taxon>Glycomycetales</taxon>
        <taxon>Glycomycetaceae</taxon>
        <taxon>Glycomyces</taxon>
    </lineage>
</organism>
<dbReference type="PANTHER" id="PTHR34384">
    <property type="entry name" value="L-2,3-DIAMINOPROPANOATE--CITRATE LIGASE"/>
    <property type="match status" value="1"/>
</dbReference>
<feature type="compositionally biased region" description="Basic residues" evidence="3">
    <location>
        <begin position="411"/>
        <end position="429"/>
    </location>
</feature>
<gene>
    <name evidence="6" type="ORF">FAB82_25355</name>
</gene>
<evidence type="ECO:0000256" key="1">
    <source>
        <dbReference type="ARBA" id="ARBA00004924"/>
    </source>
</evidence>
<evidence type="ECO:0000256" key="3">
    <source>
        <dbReference type="SAM" id="MobiDB-lite"/>
    </source>
</evidence>
<feature type="domain" description="Aerobactin siderophore biosynthesis IucA/IucC N-terminal" evidence="4">
    <location>
        <begin position="581"/>
        <end position="787"/>
    </location>
</feature>
<proteinExistence type="inferred from homology"/>
<feature type="domain" description="Aerobactin siderophore biosynthesis IucA/IucC-like C-terminal" evidence="5">
    <location>
        <begin position="810"/>
        <end position="959"/>
    </location>
</feature>
<evidence type="ECO:0000313" key="7">
    <source>
        <dbReference type="Proteomes" id="UP000308760"/>
    </source>
</evidence>
<dbReference type="InterPro" id="IPR037455">
    <property type="entry name" value="LucA/IucC-like"/>
</dbReference>
<dbReference type="OrthoDB" id="495728at2"/>
<dbReference type="Pfam" id="PF06276">
    <property type="entry name" value="FhuF"/>
    <property type="match status" value="1"/>
</dbReference>
<keyword evidence="7" id="KW-1185">Reference proteome</keyword>
<feature type="domain" description="Aerobactin siderophore biosynthesis IucA/IucC N-terminal" evidence="4">
    <location>
        <begin position="158"/>
        <end position="279"/>
    </location>
</feature>
<feature type="compositionally biased region" description="Basic and acidic residues" evidence="3">
    <location>
        <begin position="375"/>
        <end position="403"/>
    </location>
</feature>
<accession>A0A4S8PQN6</accession>
<evidence type="ECO:0000313" key="6">
    <source>
        <dbReference type="EMBL" id="THV33473.1"/>
    </source>
</evidence>
<protein>
    <recommendedName>
        <fullName evidence="8">IucA/IucC family siderophore biosynthesis protein</fullName>
    </recommendedName>
</protein>
<dbReference type="Gene3D" id="1.10.510.40">
    <property type="match status" value="1"/>
</dbReference>